<keyword evidence="1" id="KW-0472">Membrane</keyword>
<dbReference type="Proteomes" id="UP000789595">
    <property type="component" value="Unassembled WGS sequence"/>
</dbReference>
<comment type="caution">
    <text evidence="2">The sequence shown here is derived from an EMBL/GenBank/DDBJ whole genome shotgun (WGS) entry which is preliminary data.</text>
</comment>
<feature type="transmembrane region" description="Helical" evidence="1">
    <location>
        <begin position="35"/>
        <end position="54"/>
    </location>
</feature>
<proteinExistence type="predicted"/>
<reference evidence="2" key="1">
    <citation type="submission" date="2021-11" db="EMBL/GenBank/DDBJ databases">
        <authorList>
            <consortium name="Genoscope - CEA"/>
            <person name="William W."/>
        </authorList>
    </citation>
    <scope>NUCLEOTIDE SEQUENCE</scope>
</reference>
<feature type="transmembrane region" description="Helical" evidence="1">
    <location>
        <begin position="134"/>
        <end position="153"/>
    </location>
</feature>
<protein>
    <submittedName>
        <fullName evidence="2">Uncharacterized protein</fullName>
    </submittedName>
</protein>
<keyword evidence="1" id="KW-1133">Transmembrane helix</keyword>
<dbReference type="AlphaFoldDB" id="A0A8J2X294"/>
<feature type="transmembrane region" description="Helical" evidence="1">
    <location>
        <begin position="174"/>
        <end position="197"/>
    </location>
</feature>
<accession>A0A8J2X294</accession>
<sequence length="256" mass="27389">MLREVVNAVVLTFVVSEWLSEKPGRRLVLFARRDASTKALCAALGCALLIVNFVGDHVPALGGLLASNAVVAIVEGAVLAAGAYGTAKITRRPCLCGVPTLTKGDVDKSAFLRAFAVCTILCYVQGGMAFAHVYVPRAVVAAAAFVAVLYVDVRRTVDVEVKTFGKELGKACAYVAPMYPLLAILCSLIFVPVMSLFEKAGWNLRRLDAPIFYTVFYGPFSAVYVFAKRALLDQRYGLPVSASRRAGAAAVAREMS</sequence>
<keyword evidence="3" id="KW-1185">Reference proteome</keyword>
<name>A0A8J2X294_9STRA</name>
<evidence type="ECO:0000313" key="3">
    <source>
        <dbReference type="Proteomes" id="UP000789595"/>
    </source>
</evidence>
<feature type="transmembrane region" description="Helical" evidence="1">
    <location>
        <begin position="209"/>
        <end position="227"/>
    </location>
</feature>
<feature type="transmembrane region" description="Helical" evidence="1">
    <location>
        <begin position="110"/>
        <end position="128"/>
    </location>
</feature>
<evidence type="ECO:0000313" key="2">
    <source>
        <dbReference type="EMBL" id="CAH0378074.1"/>
    </source>
</evidence>
<evidence type="ECO:0000256" key="1">
    <source>
        <dbReference type="SAM" id="Phobius"/>
    </source>
</evidence>
<keyword evidence="1" id="KW-0812">Transmembrane</keyword>
<feature type="transmembrane region" description="Helical" evidence="1">
    <location>
        <begin position="60"/>
        <end position="84"/>
    </location>
</feature>
<organism evidence="2 3">
    <name type="scientific">Pelagomonas calceolata</name>
    <dbReference type="NCBI Taxonomy" id="35677"/>
    <lineage>
        <taxon>Eukaryota</taxon>
        <taxon>Sar</taxon>
        <taxon>Stramenopiles</taxon>
        <taxon>Ochrophyta</taxon>
        <taxon>Pelagophyceae</taxon>
        <taxon>Pelagomonadales</taxon>
        <taxon>Pelagomonadaceae</taxon>
        <taxon>Pelagomonas</taxon>
    </lineage>
</organism>
<dbReference type="EMBL" id="CAKKNE010000005">
    <property type="protein sequence ID" value="CAH0378074.1"/>
    <property type="molecule type" value="Genomic_DNA"/>
</dbReference>
<gene>
    <name evidence="2" type="ORF">PECAL_5P25940</name>
</gene>